<dbReference type="AlphaFoldDB" id="A0A0D2LHK6"/>
<evidence type="ECO:0000313" key="2">
    <source>
        <dbReference type="EMBL" id="KIZ05979.1"/>
    </source>
</evidence>
<keyword evidence="3" id="KW-1185">Reference proteome</keyword>
<feature type="chain" id="PRO_5002263866" evidence="1">
    <location>
        <begin position="23"/>
        <end position="259"/>
    </location>
</feature>
<evidence type="ECO:0000256" key="1">
    <source>
        <dbReference type="SAM" id="SignalP"/>
    </source>
</evidence>
<name>A0A0D2LHK6_9CHLO</name>
<keyword evidence="1" id="KW-0732">Signal</keyword>
<feature type="signal peptide" evidence="1">
    <location>
        <begin position="1"/>
        <end position="22"/>
    </location>
</feature>
<reference evidence="2 3" key="1">
    <citation type="journal article" date="2013" name="BMC Genomics">
        <title>Reconstruction of the lipid metabolism for the microalga Monoraphidium neglectum from its genome sequence reveals characteristics suitable for biofuel production.</title>
        <authorList>
            <person name="Bogen C."/>
            <person name="Al-Dilaimi A."/>
            <person name="Albersmeier A."/>
            <person name="Wichmann J."/>
            <person name="Grundmann M."/>
            <person name="Rupp O."/>
            <person name="Lauersen K.J."/>
            <person name="Blifernez-Klassen O."/>
            <person name="Kalinowski J."/>
            <person name="Goesmann A."/>
            <person name="Mussgnug J.H."/>
            <person name="Kruse O."/>
        </authorList>
    </citation>
    <scope>NUCLEOTIDE SEQUENCE [LARGE SCALE GENOMIC DNA]</scope>
    <source>
        <strain evidence="2 3">SAG 48.87</strain>
    </source>
</reference>
<gene>
    <name evidence="2" type="ORF">MNEG_1987</name>
</gene>
<sequence>MALRSWMLVSALALLLAPGALGVSLKAGGLTTSDRRALGEQAANAPPVLRMGDMTLVGGRVPTINVGGQSSVYGNLNSRHSGGITLSGGALGPFQNEGGNVYIDQWHRRRMGEQAAAAADANIIATGGRTAGFAPSDRAPITNFGGTTTFTSAGVGFNGGLTTSFDNFGNPVANEGGSGNIFRRLGEQAAAAADANILAVGGRTAGFAADRTPVTNNNGMIYFGNQGIKFRGGTTTAFDNFGNPVVNQGGYGKITGRRL</sequence>
<proteinExistence type="predicted"/>
<dbReference type="RefSeq" id="XP_013904998.1">
    <property type="nucleotide sequence ID" value="XM_014049544.1"/>
</dbReference>
<accession>A0A0D2LHK6</accession>
<dbReference type="KEGG" id="mng:MNEG_1987"/>
<protein>
    <submittedName>
        <fullName evidence="2">Uncharacterized protein</fullName>
    </submittedName>
</protein>
<dbReference type="EMBL" id="KK100431">
    <property type="protein sequence ID" value="KIZ05979.1"/>
    <property type="molecule type" value="Genomic_DNA"/>
</dbReference>
<organism evidence="2 3">
    <name type="scientific">Monoraphidium neglectum</name>
    <dbReference type="NCBI Taxonomy" id="145388"/>
    <lineage>
        <taxon>Eukaryota</taxon>
        <taxon>Viridiplantae</taxon>
        <taxon>Chlorophyta</taxon>
        <taxon>core chlorophytes</taxon>
        <taxon>Chlorophyceae</taxon>
        <taxon>CS clade</taxon>
        <taxon>Sphaeropleales</taxon>
        <taxon>Selenastraceae</taxon>
        <taxon>Monoraphidium</taxon>
    </lineage>
</organism>
<dbReference type="GeneID" id="25734865"/>
<dbReference type="Proteomes" id="UP000054498">
    <property type="component" value="Unassembled WGS sequence"/>
</dbReference>
<evidence type="ECO:0000313" key="3">
    <source>
        <dbReference type="Proteomes" id="UP000054498"/>
    </source>
</evidence>